<dbReference type="AlphaFoldDB" id="A0A5E4QF32"/>
<evidence type="ECO:0000313" key="1">
    <source>
        <dbReference type="EMBL" id="VVC96314.1"/>
    </source>
</evidence>
<evidence type="ECO:0000313" key="2">
    <source>
        <dbReference type="Proteomes" id="UP000324832"/>
    </source>
</evidence>
<accession>A0A5E4QF32</accession>
<protein>
    <submittedName>
        <fullName evidence="1">Uncharacterized protein</fullName>
    </submittedName>
</protein>
<dbReference type="EMBL" id="FZQP02002669">
    <property type="protein sequence ID" value="VVC96314.1"/>
    <property type="molecule type" value="Genomic_DNA"/>
</dbReference>
<gene>
    <name evidence="1" type="ORF">LSINAPIS_LOCUS7844</name>
</gene>
<keyword evidence="2" id="KW-1185">Reference proteome</keyword>
<dbReference type="Proteomes" id="UP000324832">
    <property type="component" value="Unassembled WGS sequence"/>
</dbReference>
<organism evidence="1 2">
    <name type="scientific">Leptidea sinapis</name>
    <dbReference type="NCBI Taxonomy" id="189913"/>
    <lineage>
        <taxon>Eukaryota</taxon>
        <taxon>Metazoa</taxon>
        <taxon>Ecdysozoa</taxon>
        <taxon>Arthropoda</taxon>
        <taxon>Hexapoda</taxon>
        <taxon>Insecta</taxon>
        <taxon>Pterygota</taxon>
        <taxon>Neoptera</taxon>
        <taxon>Endopterygota</taxon>
        <taxon>Lepidoptera</taxon>
        <taxon>Glossata</taxon>
        <taxon>Ditrysia</taxon>
        <taxon>Papilionoidea</taxon>
        <taxon>Pieridae</taxon>
        <taxon>Dismorphiinae</taxon>
        <taxon>Leptidea</taxon>
    </lineage>
</organism>
<proteinExistence type="predicted"/>
<sequence>MRQHTPDNINTDIYSDPSPLYACGLLSGEAMKTLSIGEGYNSTMTTYVYSQAQATLLLVHNWIE</sequence>
<name>A0A5E4QF32_9NEOP</name>
<reference evidence="1 2" key="1">
    <citation type="submission" date="2017-07" db="EMBL/GenBank/DDBJ databases">
        <authorList>
            <person name="Talla V."/>
            <person name="Backstrom N."/>
        </authorList>
    </citation>
    <scope>NUCLEOTIDE SEQUENCE [LARGE SCALE GENOMIC DNA]</scope>
</reference>